<dbReference type="RefSeq" id="WP_190919658.1">
    <property type="nucleotide sequence ID" value="NZ_JACXIZ010000028.1"/>
</dbReference>
<dbReference type="InterPro" id="IPR017853">
    <property type="entry name" value="GH"/>
</dbReference>
<organism evidence="9 10">
    <name type="scientific">Paenibacillus sabuli</name>
    <dbReference type="NCBI Taxonomy" id="2772509"/>
    <lineage>
        <taxon>Bacteria</taxon>
        <taxon>Bacillati</taxon>
        <taxon>Bacillota</taxon>
        <taxon>Bacilli</taxon>
        <taxon>Bacillales</taxon>
        <taxon>Paenibacillaceae</taxon>
        <taxon>Paenibacillus</taxon>
    </lineage>
</organism>
<dbReference type="SUPFAM" id="SSF51445">
    <property type="entry name" value="(Trans)glycosidases"/>
    <property type="match status" value="1"/>
</dbReference>
<evidence type="ECO:0000256" key="2">
    <source>
        <dbReference type="ARBA" id="ARBA00007951"/>
    </source>
</evidence>
<dbReference type="GO" id="GO:0006004">
    <property type="term" value="P:fucose metabolic process"/>
    <property type="evidence" value="ECO:0007669"/>
    <property type="project" value="InterPro"/>
</dbReference>
<dbReference type="Gene3D" id="3.20.20.80">
    <property type="entry name" value="Glycosidases"/>
    <property type="match status" value="1"/>
</dbReference>
<reference evidence="9" key="1">
    <citation type="submission" date="2020-09" db="EMBL/GenBank/DDBJ databases">
        <title>A novel bacterium of genus Paenibacillus, isolated from South China Sea.</title>
        <authorList>
            <person name="Huang H."/>
            <person name="Mo K."/>
            <person name="Hu Y."/>
        </authorList>
    </citation>
    <scope>NUCLEOTIDE SEQUENCE</scope>
    <source>
        <strain evidence="9">IB182496</strain>
    </source>
</reference>
<dbReference type="AlphaFoldDB" id="A0A927BWN6"/>
<dbReference type="InterPro" id="IPR057739">
    <property type="entry name" value="Glyco_hydro_29_N"/>
</dbReference>
<proteinExistence type="inferred from homology"/>
<dbReference type="PANTHER" id="PTHR10030">
    <property type="entry name" value="ALPHA-L-FUCOSIDASE"/>
    <property type="match status" value="1"/>
</dbReference>
<evidence type="ECO:0000256" key="5">
    <source>
        <dbReference type="ARBA" id="ARBA00022801"/>
    </source>
</evidence>
<dbReference type="EMBL" id="JACXIZ010000028">
    <property type="protein sequence ID" value="MBD2846874.1"/>
    <property type="molecule type" value="Genomic_DNA"/>
</dbReference>
<comment type="function">
    <text evidence="1">Alpha-L-fucosidase is responsible for hydrolyzing the alpha-1,6-linked fucose joined to the reducing-end N-acetylglucosamine of the carbohydrate moieties of glycoproteins.</text>
</comment>
<dbReference type="PRINTS" id="PR00741">
    <property type="entry name" value="GLHYDRLASE29"/>
</dbReference>
<sequence>MNDYVEVAPTIGDSSWFTHARFGMFIHWGLYSLGARHEWMKGREHMTNEQYDKYFKRFDPDLYDPELWARLADEAGMGYFVVTTKHHEGFCLWDSALTDYKATRTPAGRDLLRPMVDAFRGRGLRTGLYYSLLDWHHRHYTVDVKHPLRYDEAFLADQSNRDWQQYVEYLHGQTKELLSGYGPVDMMFFDFSIPPEEGFAGKGKDEWQSERLIRTIRELQPNILLNDRLGVRGDITTPEQYQPREWIRVNGQRVVWEACHTFSGSWGYYRDEESWKSVDTLLKMLIDTVAKGGNLLLNVGPTGRGEFDARAIDRLKGIGAWMRYHKRAIHGCTAAPERFACPDDCRFTYDPQRRRLYLHVYSWPFKNIHLRGFSGQVEYAQLMHDTSEIRMVEGHKAMTMEAGAFNEGRPEDTLTLQLPVKQPNVTVPVIELFLKD</sequence>
<keyword evidence="6" id="KW-0326">Glycosidase</keyword>
<evidence type="ECO:0000256" key="1">
    <source>
        <dbReference type="ARBA" id="ARBA00004071"/>
    </source>
</evidence>
<dbReference type="PIRSF" id="PIRSF001092">
    <property type="entry name" value="Alpha-L-fucosidase"/>
    <property type="match status" value="1"/>
</dbReference>
<accession>A0A927BWN6</accession>
<evidence type="ECO:0000256" key="6">
    <source>
        <dbReference type="ARBA" id="ARBA00023295"/>
    </source>
</evidence>
<evidence type="ECO:0000256" key="7">
    <source>
        <dbReference type="PIRSR" id="PIRSR001092-1"/>
    </source>
</evidence>
<dbReference type="GO" id="GO:0016139">
    <property type="term" value="P:glycoside catabolic process"/>
    <property type="evidence" value="ECO:0007669"/>
    <property type="project" value="TreeGrafter"/>
</dbReference>
<evidence type="ECO:0000256" key="3">
    <source>
        <dbReference type="ARBA" id="ARBA00012662"/>
    </source>
</evidence>
<dbReference type="Proteomes" id="UP000621560">
    <property type="component" value="Unassembled WGS sequence"/>
</dbReference>
<dbReference type="GO" id="GO:0004560">
    <property type="term" value="F:alpha-L-fucosidase activity"/>
    <property type="evidence" value="ECO:0007669"/>
    <property type="project" value="InterPro"/>
</dbReference>
<comment type="caution">
    <text evidence="9">The sequence shown here is derived from an EMBL/GenBank/DDBJ whole genome shotgun (WGS) entry which is preliminary data.</text>
</comment>
<keyword evidence="10" id="KW-1185">Reference proteome</keyword>
<evidence type="ECO:0000313" key="10">
    <source>
        <dbReference type="Proteomes" id="UP000621560"/>
    </source>
</evidence>
<protein>
    <recommendedName>
        <fullName evidence="3">alpha-L-fucosidase</fullName>
        <ecNumber evidence="3">3.2.1.51</ecNumber>
    </recommendedName>
</protein>
<dbReference type="GO" id="GO:0005764">
    <property type="term" value="C:lysosome"/>
    <property type="evidence" value="ECO:0007669"/>
    <property type="project" value="TreeGrafter"/>
</dbReference>
<feature type="domain" description="Glycoside hydrolase family 29 N-terminal" evidence="8">
    <location>
        <begin position="15"/>
        <end position="325"/>
    </location>
</feature>
<name>A0A927BWN6_9BACL</name>
<evidence type="ECO:0000259" key="8">
    <source>
        <dbReference type="Pfam" id="PF01120"/>
    </source>
</evidence>
<evidence type="ECO:0000313" key="9">
    <source>
        <dbReference type="EMBL" id="MBD2846874.1"/>
    </source>
</evidence>
<keyword evidence="4" id="KW-0732">Signal</keyword>
<comment type="similarity">
    <text evidence="2">Belongs to the glycosyl hydrolase 29 family.</text>
</comment>
<dbReference type="SMART" id="SM00812">
    <property type="entry name" value="Alpha_L_fucos"/>
    <property type="match status" value="1"/>
</dbReference>
<dbReference type="EC" id="3.2.1.51" evidence="3"/>
<dbReference type="Pfam" id="PF01120">
    <property type="entry name" value="Alpha_L_fucos"/>
    <property type="match status" value="1"/>
</dbReference>
<dbReference type="PANTHER" id="PTHR10030:SF37">
    <property type="entry name" value="ALPHA-L-FUCOSIDASE-RELATED"/>
    <property type="match status" value="1"/>
</dbReference>
<dbReference type="InterPro" id="IPR000933">
    <property type="entry name" value="Glyco_hydro_29"/>
</dbReference>
<keyword evidence="5" id="KW-0378">Hydrolase</keyword>
<feature type="site" description="May be important for catalysis" evidence="7">
    <location>
        <position position="259"/>
    </location>
</feature>
<dbReference type="InterPro" id="IPR016286">
    <property type="entry name" value="FUC_metazoa-typ"/>
</dbReference>
<evidence type="ECO:0000256" key="4">
    <source>
        <dbReference type="ARBA" id="ARBA00022729"/>
    </source>
</evidence>
<gene>
    <name evidence="9" type="ORF">IDH44_16885</name>
</gene>